<evidence type="ECO:0000256" key="3">
    <source>
        <dbReference type="ARBA" id="ARBA00022538"/>
    </source>
</evidence>
<evidence type="ECO:0000313" key="12">
    <source>
        <dbReference type="EMBL" id="MEE3853325.1"/>
    </source>
</evidence>
<dbReference type="InterPro" id="IPR003820">
    <property type="entry name" value="KdpC"/>
</dbReference>
<comment type="subcellular location">
    <subcellularLocation>
        <location evidence="11">Cell membrane</location>
        <topology evidence="11">Single-pass membrane protein</topology>
    </subcellularLocation>
</comment>
<dbReference type="PANTHER" id="PTHR30042:SF2">
    <property type="entry name" value="POTASSIUM-TRANSPORTING ATPASE KDPC SUBUNIT"/>
    <property type="match status" value="1"/>
</dbReference>
<dbReference type="PANTHER" id="PTHR30042">
    <property type="entry name" value="POTASSIUM-TRANSPORTING ATPASE C CHAIN"/>
    <property type="match status" value="1"/>
</dbReference>
<keyword evidence="7 11" id="KW-0630">Potassium</keyword>
<evidence type="ECO:0000256" key="8">
    <source>
        <dbReference type="ARBA" id="ARBA00022989"/>
    </source>
</evidence>
<evidence type="ECO:0000313" key="13">
    <source>
        <dbReference type="Proteomes" id="UP001347146"/>
    </source>
</evidence>
<protein>
    <recommendedName>
        <fullName evidence="11">Potassium-transporting ATPase KdpC subunit</fullName>
    </recommendedName>
    <alternativeName>
        <fullName evidence="11">ATP phosphohydrolase [potassium-transporting] C chain</fullName>
    </alternativeName>
    <alternativeName>
        <fullName evidence="11">Potassium-binding and translocating subunit C</fullName>
    </alternativeName>
    <alternativeName>
        <fullName evidence="11">Potassium-translocating ATPase C chain</fullName>
    </alternativeName>
</protein>
<organism evidence="12 13">
    <name type="scientific">Gordonia sesuvii</name>
    <dbReference type="NCBI Taxonomy" id="3116777"/>
    <lineage>
        <taxon>Bacteria</taxon>
        <taxon>Bacillati</taxon>
        <taxon>Actinomycetota</taxon>
        <taxon>Actinomycetes</taxon>
        <taxon>Mycobacteriales</taxon>
        <taxon>Gordoniaceae</taxon>
        <taxon>Gordonia</taxon>
    </lineage>
</organism>
<accession>A0ABU7MJY0</accession>
<keyword evidence="2 11" id="KW-1003">Cell membrane</keyword>
<keyword evidence="5 11" id="KW-0547">Nucleotide-binding</keyword>
<evidence type="ECO:0000256" key="4">
    <source>
        <dbReference type="ARBA" id="ARBA00022692"/>
    </source>
</evidence>
<evidence type="ECO:0000256" key="11">
    <source>
        <dbReference type="HAMAP-Rule" id="MF_00276"/>
    </source>
</evidence>
<keyword evidence="4 11" id="KW-0812">Transmembrane</keyword>
<keyword evidence="8 11" id="KW-1133">Transmembrane helix</keyword>
<name>A0ABU7MJY0_9ACTN</name>
<sequence length="209" mass="21811">MKTVMSGFVRQWVAAAGVLLALTVVLGVAYPAAVWAVSRIGSSSAEGSQIQDARGCSVGSELIGLDPKVEPGQPDPFLHARVLGSSDDAMAVGDPSASAASNKGPNNEELVDWIVERRTVIAAREGVDPAEVPVDAVTGSGSGLDPEISPEYARLQMPRLARENGLPVQRVEQIIDDNTSSRPLGFLGQPRVNVLKVNLALGHTAPACP</sequence>
<comment type="subunit">
    <text evidence="11">The system is composed of three essential subunits: KdpA, KdpB and KdpC.</text>
</comment>
<comment type="function">
    <text evidence="11">Part of the high-affinity ATP-driven potassium transport (or Kdp) system, which catalyzes the hydrolysis of ATP coupled with the electrogenic transport of potassium into the cytoplasm. This subunit acts as a catalytic chaperone that increases the ATP-binding affinity of the ATP-hydrolyzing subunit KdpB by the formation of a transient KdpB/KdpC/ATP ternary complex.</text>
</comment>
<evidence type="ECO:0000256" key="1">
    <source>
        <dbReference type="ARBA" id="ARBA00022448"/>
    </source>
</evidence>
<dbReference type="PIRSF" id="PIRSF001296">
    <property type="entry name" value="K_ATPase_KdpC"/>
    <property type="match status" value="1"/>
</dbReference>
<dbReference type="HAMAP" id="MF_00276">
    <property type="entry name" value="KdpC"/>
    <property type="match status" value="1"/>
</dbReference>
<proteinExistence type="inferred from homology"/>
<keyword evidence="9 11" id="KW-0406">Ion transport</keyword>
<keyword evidence="10 11" id="KW-0472">Membrane</keyword>
<keyword evidence="6 11" id="KW-0067">ATP-binding</keyword>
<keyword evidence="1 11" id="KW-0813">Transport</keyword>
<gene>
    <name evidence="11" type="primary">kdpC</name>
    <name evidence="12" type="ORF">VZC37_23510</name>
</gene>
<dbReference type="Pfam" id="PF02669">
    <property type="entry name" value="KdpC"/>
    <property type="match status" value="1"/>
</dbReference>
<evidence type="ECO:0000256" key="2">
    <source>
        <dbReference type="ARBA" id="ARBA00022475"/>
    </source>
</evidence>
<evidence type="ECO:0000256" key="10">
    <source>
        <dbReference type="ARBA" id="ARBA00023136"/>
    </source>
</evidence>
<evidence type="ECO:0000256" key="6">
    <source>
        <dbReference type="ARBA" id="ARBA00022840"/>
    </source>
</evidence>
<reference evidence="12 13" key="1">
    <citation type="submission" date="2024-01" db="EMBL/GenBank/DDBJ databases">
        <title>Draft genome sequence of Gordonia sp. LSe1-13.</title>
        <authorList>
            <person name="Suphannarot A."/>
            <person name="Mingma R."/>
        </authorList>
    </citation>
    <scope>NUCLEOTIDE SEQUENCE [LARGE SCALE GENOMIC DNA]</scope>
    <source>
        <strain evidence="12 13">LSe1-13</strain>
    </source>
</reference>
<evidence type="ECO:0000256" key="9">
    <source>
        <dbReference type="ARBA" id="ARBA00023065"/>
    </source>
</evidence>
<evidence type="ECO:0000256" key="5">
    <source>
        <dbReference type="ARBA" id="ARBA00022741"/>
    </source>
</evidence>
<keyword evidence="3 11" id="KW-0633">Potassium transport</keyword>
<evidence type="ECO:0000256" key="7">
    <source>
        <dbReference type="ARBA" id="ARBA00022958"/>
    </source>
</evidence>
<dbReference type="RefSeq" id="WP_330436366.1">
    <property type="nucleotide sequence ID" value="NZ_JAZDUF010000009.1"/>
</dbReference>
<dbReference type="EMBL" id="JAZDUF010000009">
    <property type="protein sequence ID" value="MEE3853325.1"/>
    <property type="molecule type" value="Genomic_DNA"/>
</dbReference>
<comment type="similarity">
    <text evidence="11">Belongs to the KdpC family.</text>
</comment>
<keyword evidence="13" id="KW-1185">Reference proteome</keyword>
<comment type="caution">
    <text evidence="12">The sequence shown here is derived from an EMBL/GenBank/DDBJ whole genome shotgun (WGS) entry which is preliminary data.</text>
</comment>
<dbReference type="Proteomes" id="UP001347146">
    <property type="component" value="Unassembled WGS sequence"/>
</dbReference>